<dbReference type="RefSeq" id="WP_108633837.1">
    <property type="nucleotide sequence ID" value="NZ_QCXX01000003.1"/>
</dbReference>
<accession>A0A363NT51</accession>
<reference evidence="1 2" key="1">
    <citation type="submission" date="2018-04" db="EMBL/GenBank/DDBJ databases">
        <title>Sphingobacterium sp. M46 Genome.</title>
        <authorList>
            <person name="Cheng J."/>
            <person name="Li Y."/>
        </authorList>
    </citation>
    <scope>NUCLEOTIDE SEQUENCE [LARGE SCALE GENOMIC DNA]</scope>
    <source>
        <strain evidence="1 2">M46</strain>
    </source>
</reference>
<gene>
    <name evidence="1" type="ORF">DCO56_11010</name>
</gene>
<protein>
    <submittedName>
        <fullName evidence="1">Uncharacterized protein</fullName>
    </submittedName>
</protein>
<evidence type="ECO:0000313" key="2">
    <source>
        <dbReference type="Proteomes" id="UP000250831"/>
    </source>
</evidence>
<dbReference type="OrthoDB" id="702987at2"/>
<dbReference type="Proteomes" id="UP000250831">
    <property type="component" value="Unassembled WGS sequence"/>
</dbReference>
<sequence length="248" mass="28291">MSKISVAITIIFLLLIRTALGQADKEFAVGYADNYDNLPTIHFKTAKEKDYKKSSAVNQLTRSIPTINRNNIIIPTGKGKIKLQKYNDSPNQPDGFRGWEYEGYFPILKCYTLISHSVSEHLDFSDLVLIDSNSAVQNTIISVGDAAVELPIPSPSGRFLTYYYNYDYERNSCFIGLLKIHDGGNRKKGRLSELMSFQTKDWAVDDIRWLDDNSFIVKAYAMQGQGNQKKKRFIYYLTKLDTVVKQND</sequence>
<proteinExistence type="predicted"/>
<dbReference type="EMBL" id="QCXX01000003">
    <property type="protein sequence ID" value="PUV23908.1"/>
    <property type="molecule type" value="Genomic_DNA"/>
</dbReference>
<comment type="caution">
    <text evidence="1">The sequence shown here is derived from an EMBL/GenBank/DDBJ whole genome shotgun (WGS) entry which is preliminary data.</text>
</comment>
<name>A0A363NT51_9SPHI</name>
<keyword evidence="2" id="KW-1185">Reference proteome</keyword>
<dbReference type="AlphaFoldDB" id="A0A363NT51"/>
<organism evidence="1 2">
    <name type="scientific">Sphingobacterium athyrii</name>
    <dbReference type="NCBI Taxonomy" id="2152717"/>
    <lineage>
        <taxon>Bacteria</taxon>
        <taxon>Pseudomonadati</taxon>
        <taxon>Bacteroidota</taxon>
        <taxon>Sphingobacteriia</taxon>
        <taxon>Sphingobacteriales</taxon>
        <taxon>Sphingobacteriaceae</taxon>
        <taxon>Sphingobacterium</taxon>
    </lineage>
</organism>
<evidence type="ECO:0000313" key="1">
    <source>
        <dbReference type="EMBL" id="PUV23908.1"/>
    </source>
</evidence>